<keyword evidence="1" id="KW-1133">Transmembrane helix</keyword>
<organism evidence="2 3">
    <name type="scientific">Candidatus Buchananbacteria bacterium RIFCSPHIGHO2_01_FULL_46_12</name>
    <dbReference type="NCBI Taxonomy" id="1797536"/>
    <lineage>
        <taxon>Bacteria</taxon>
        <taxon>Candidatus Buchananiibacteriota</taxon>
    </lineage>
</organism>
<accession>A0A1G1Y2K2</accession>
<dbReference type="AlphaFoldDB" id="A0A1G1Y2K2"/>
<feature type="transmembrane region" description="Helical" evidence="1">
    <location>
        <begin position="91"/>
        <end position="112"/>
    </location>
</feature>
<feature type="transmembrane region" description="Helical" evidence="1">
    <location>
        <begin position="25"/>
        <end position="47"/>
    </location>
</feature>
<sequence length="133" mass="15733">MNYLKYFFDPGHLFSLRPPVMQPRAIIILTLAFGILIALGLILKFRLPNIRDRLKNKGYGRLIHLCFTFGLIGFVYLFFAWQGVALLSSRFWLVIMGLTLLVWLFFIGKYFILTIPKLRKEIEEKRKFSRYIP</sequence>
<reference evidence="2 3" key="1">
    <citation type="journal article" date="2016" name="Nat. Commun.">
        <title>Thousands of microbial genomes shed light on interconnected biogeochemical processes in an aquifer system.</title>
        <authorList>
            <person name="Anantharaman K."/>
            <person name="Brown C.T."/>
            <person name="Hug L.A."/>
            <person name="Sharon I."/>
            <person name="Castelle C.J."/>
            <person name="Probst A.J."/>
            <person name="Thomas B.C."/>
            <person name="Singh A."/>
            <person name="Wilkins M.J."/>
            <person name="Karaoz U."/>
            <person name="Brodie E.L."/>
            <person name="Williams K.H."/>
            <person name="Hubbard S.S."/>
            <person name="Banfield J.F."/>
        </authorList>
    </citation>
    <scope>NUCLEOTIDE SEQUENCE [LARGE SCALE GENOMIC DNA]</scope>
</reference>
<gene>
    <name evidence="2" type="ORF">A2663_00740</name>
</gene>
<dbReference type="EMBL" id="MHIF01000066">
    <property type="protein sequence ID" value="OGY46010.1"/>
    <property type="molecule type" value="Genomic_DNA"/>
</dbReference>
<name>A0A1G1Y2K2_9BACT</name>
<evidence type="ECO:0000313" key="3">
    <source>
        <dbReference type="Proteomes" id="UP000178432"/>
    </source>
</evidence>
<proteinExistence type="predicted"/>
<feature type="transmembrane region" description="Helical" evidence="1">
    <location>
        <begin position="59"/>
        <end position="79"/>
    </location>
</feature>
<dbReference type="Proteomes" id="UP000178432">
    <property type="component" value="Unassembled WGS sequence"/>
</dbReference>
<protein>
    <submittedName>
        <fullName evidence="2">Uncharacterized protein</fullName>
    </submittedName>
</protein>
<keyword evidence="1" id="KW-0812">Transmembrane</keyword>
<keyword evidence="1" id="KW-0472">Membrane</keyword>
<comment type="caution">
    <text evidence="2">The sequence shown here is derived from an EMBL/GenBank/DDBJ whole genome shotgun (WGS) entry which is preliminary data.</text>
</comment>
<evidence type="ECO:0000313" key="2">
    <source>
        <dbReference type="EMBL" id="OGY46010.1"/>
    </source>
</evidence>
<evidence type="ECO:0000256" key="1">
    <source>
        <dbReference type="SAM" id="Phobius"/>
    </source>
</evidence>